<dbReference type="EMBL" id="MK890635">
    <property type="protein sequence ID" value="QFR37140.1"/>
    <property type="molecule type" value="Genomic_DNA"/>
</dbReference>
<dbReference type="GO" id="GO:0022857">
    <property type="term" value="F:transmembrane transporter activity"/>
    <property type="evidence" value="ECO:0007669"/>
    <property type="project" value="InterPro"/>
</dbReference>
<feature type="region of interest" description="Disordered" evidence="6">
    <location>
        <begin position="1"/>
        <end position="35"/>
    </location>
</feature>
<feature type="transmembrane region" description="Helical" evidence="7">
    <location>
        <begin position="383"/>
        <end position="401"/>
    </location>
</feature>
<feature type="transmembrane region" description="Helical" evidence="7">
    <location>
        <begin position="91"/>
        <end position="109"/>
    </location>
</feature>
<comment type="similarity">
    <text evidence="2">Belongs to the major facilitator superfamily.</text>
</comment>
<evidence type="ECO:0000256" key="6">
    <source>
        <dbReference type="SAM" id="MobiDB-lite"/>
    </source>
</evidence>
<feature type="transmembrane region" description="Helical" evidence="7">
    <location>
        <begin position="273"/>
        <end position="298"/>
    </location>
</feature>
<dbReference type="AlphaFoldDB" id="A0A5P8N8L4"/>
<evidence type="ECO:0000259" key="8">
    <source>
        <dbReference type="PROSITE" id="PS50850"/>
    </source>
</evidence>
<feature type="transmembrane region" description="Helical" evidence="7">
    <location>
        <begin position="145"/>
        <end position="167"/>
    </location>
</feature>
<dbReference type="InterPro" id="IPR036259">
    <property type="entry name" value="MFS_trans_sf"/>
</dbReference>
<feature type="transmembrane region" description="Helical" evidence="7">
    <location>
        <begin position="179"/>
        <end position="202"/>
    </location>
</feature>
<dbReference type="GO" id="GO:0005886">
    <property type="term" value="C:plasma membrane"/>
    <property type="evidence" value="ECO:0007669"/>
    <property type="project" value="TreeGrafter"/>
</dbReference>
<feature type="transmembrane region" description="Helical" evidence="7">
    <location>
        <begin position="528"/>
        <end position="546"/>
    </location>
</feature>
<dbReference type="PANTHER" id="PTHR23501:SF198">
    <property type="entry name" value="AZOLE RESISTANCE PROTEIN 1-RELATED"/>
    <property type="match status" value="1"/>
</dbReference>
<feature type="compositionally biased region" description="Basic and acidic residues" evidence="6">
    <location>
        <begin position="557"/>
        <end position="571"/>
    </location>
</feature>
<gene>
    <name evidence="9" type="ORF">g3691</name>
</gene>
<keyword evidence="3 7" id="KW-0812">Transmembrane</keyword>
<dbReference type="Gene3D" id="1.20.1250.20">
    <property type="entry name" value="MFS general substrate transporter like domains"/>
    <property type="match status" value="1"/>
</dbReference>
<feature type="transmembrane region" description="Helical" evidence="7">
    <location>
        <begin position="319"/>
        <end position="341"/>
    </location>
</feature>
<dbReference type="SUPFAM" id="SSF103473">
    <property type="entry name" value="MFS general substrate transporter"/>
    <property type="match status" value="1"/>
</dbReference>
<evidence type="ECO:0000256" key="3">
    <source>
        <dbReference type="ARBA" id="ARBA00022692"/>
    </source>
</evidence>
<dbReference type="PANTHER" id="PTHR23501">
    <property type="entry name" value="MAJOR FACILITATOR SUPERFAMILY"/>
    <property type="match status" value="1"/>
</dbReference>
<feature type="transmembrane region" description="Helical" evidence="7">
    <location>
        <begin position="353"/>
        <end position="374"/>
    </location>
</feature>
<feature type="transmembrane region" description="Helical" evidence="7">
    <location>
        <begin position="246"/>
        <end position="267"/>
    </location>
</feature>
<feature type="transmembrane region" description="Helical" evidence="7">
    <location>
        <begin position="54"/>
        <end position="79"/>
    </location>
</feature>
<evidence type="ECO:0000256" key="1">
    <source>
        <dbReference type="ARBA" id="ARBA00004141"/>
    </source>
</evidence>
<reference evidence="9" key="1">
    <citation type="journal article" date="2019" name="Front. Microbiol.">
        <title>An Overview of Genes From Cyberlindnera americana, a Symbiont Yeast Isolated From the Gut of the Bark Beetle Dendroctonus rhizophagus (Curculionidae: Scolytinae), Involved in the Detoxification Process Using Genome and Transcriptome Data.</title>
        <authorList>
            <person name="Soto-Robles L.V."/>
            <person name="Torres-Banda V."/>
            <person name="Rivera-Orduna F.N."/>
            <person name="Curiel-Quesada E."/>
            <person name="Hidalgo-Lara M.E."/>
            <person name="Zuniga G."/>
        </authorList>
    </citation>
    <scope>NUCLEOTIDE SEQUENCE</scope>
    <source>
        <strain evidence="9">ChDrAdgY46</strain>
    </source>
</reference>
<feature type="region of interest" description="Disordered" evidence="6">
    <location>
        <begin position="557"/>
        <end position="588"/>
    </location>
</feature>
<dbReference type="PROSITE" id="PS50850">
    <property type="entry name" value="MFS"/>
    <property type="match status" value="1"/>
</dbReference>
<evidence type="ECO:0000256" key="7">
    <source>
        <dbReference type="SAM" id="Phobius"/>
    </source>
</evidence>
<evidence type="ECO:0000313" key="9">
    <source>
        <dbReference type="EMBL" id="QFR37140.1"/>
    </source>
</evidence>
<dbReference type="CDD" id="cd17502">
    <property type="entry name" value="MFS_Azr1_MDR_like"/>
    <property type="match status" value="1"/>
</dbReference>
<keyword evidence="4 7" id="KW-1133">Transmembrane helix</keyword>
<name>A0A5P8N8L4_9ASCO</name>
<evidence type="ECO:0000256" key="4">
    <source>
        <dbReference type="ARBA" id="ARBA00022989"/>
    </source>
</evidence>
<feature type="transmembrane region" description="Helical" evidence="7">
    <location>
        <begin position="214"/>
        <end position="234"/>
    </location>
</feature>
<evidence type="ECO:0000256" key="2">
    <source>
        <dbReference type="ARBA" id="ARBA00008335"/>
    </source>
</evidence>
<dbReference type="Gene3D" id="1.20.1720.10">
    <property type="entry name" value="Multidrug resistance protein D"/>
    <property type="match status" value="1"/>
</dbReference>
<sequence>MTEILKAKPGDGSMEQNNNHAGDIEKQETKKKFTESNAGDGTTIFDQYMTGLPLYLCFLSLFVCLFLIGLDQTIIFTLMEQVGAKFNAYEKIGWIASGYMLTMAVFAQTWGKLSIIFGRKYSLLIAIVLFEAGSLMSALSPNMNVLIGSRILSGIGASGIQVLVFIVGTEMVPINKRPLAFAFFGVSFSISTVCGPLIGGAFTEHVTWRWCFYINLPLGGVAFITLATLFHPPIPKFTWKEKFRQIDYLGTFLLTSGLVVFLLGLTFGGEEFAWNSGAVISCFILGGVVLILFGVWNFKYSKNQIIPIHIIKVAAVDAPVLSLFFAFFNFLGFCIYISTYFQVVKEYDPLKAGIHFFPMIIPMVLSSIGSGIFMRKTRIIKPLAIAGGLVGCVGFGIASLLEVDSNSSQMIGYLILPGVSMGIILQTGILSAQLNSPTIAGSTILTTALFNFSRSLGGAIGGDLAQAIFNSSIKNKLKDKITENSELFSGYSMSELSKMLNNPSLLSTLPDDVKAVVLKCIMGSIHNVFYTIAAVSCLTFVCVLCFSNKRIPKEGEIQKKEDLDMENKEVLNTENNESTEDGSLGASK</sequence>
<feature type="transmembrane region" description="Helical" evidence="7">
    <location>
        <begin position="121"/>
        <end position="139"/>
    </location>
</feature>
<accession>A0A5P8N8L4</accession>
<feature type="compositionally biased region" description="Basic and acidic residues" evidence="6">
    <location>
        <begin position="22"/>
        <end position="34"/>
    </location>
</feature>
<keyword evidence="5 7" id="KW-0472">Membrane</keyword>
<evidence type="ECO:0000256" key="5">
    <source>
        <dbReference type="ARBA" id="ARBA00023136"/>
    </source>
</evidence>
<dbReference type="InterPro" id="IPR020846">
    <property type="entry name" value="MFS_dom"/>
</dbReference>
<dbReference type="Pfam" id="PF07690">
    <property type="entry name" value="MFS_1"/>
    <property type="match status" value="1"/>
</dbReference>
<comment type="subcellular location">
    <subcellularLocation>
        <location evidence="1">Membrane</location>
        <topology evidence="1">Multi-pass membrane protein</topology>
    </subcellularLocation>
</comment>
<protein>
    <submittedName>
        <fullName evidence="9">MFS transporter</fullName>
    </submittedName>
</protein>
<organism evidence="9">
    <name type="scientific">Cyberlindnera americana</name>
    <dbReference type="NCBI Taxonomy" id="36016"/>
    <lineage>
        <taxon>Eukaryota</taxon>
        <taxon>Fungi</taxon>
        <taxon>Dikarya</taxon>
        <taxon>Ascomycota</taxon>
        <taxon>Saccharomycotina</taxon>
        <taxon>Saccharomycetes</taxon>
        <taxon>Phaffomycetales</taxon>
        <taxon>Phaffomycetaceae</taxon>
        <taxon>Cyberlindnera</taxon>
    </lineage>
</organism>
<dbReference type="InterPro" id="IPR011701">
    <property type="entry name" value="MFS"/>
</dbReference>
<feature type="domain" description="Major facilitator superfamily (MFS) profile" evidence="8">
    <location>
        <begin position="57"/>
        <end position="551"/>
    </location>
</feature>
<proteinExistence type="inferred from homology"/>